<dbReference type="SUPFAM" id="SSF55469">
    <property type="entry name" value="FMN-dependent nitroreductase-like"/>
    <property type="match status" value="1"/>
</dbReference>
<evidence type="ECO:0000313" key="3">
    <source>
        <dbReference type="Proteomes" id="UP000789595"/>
    </source>
</evidence>
<dbReference type="InterPro" id="IPR029479">
    <property type="entry name" value="Nitroreductase"/>
</dbReference>
<dbReference type="InterPro" id="IPR050461">
    <property type="entry name" value="Nitroreductase_HadB/RutE"/>
</dbReference>
<gene>
    <name evidence="2" type="ORF">PECAL_1P24540</name>
</gene>
<comment type="caution">
    <text evidence="2">The sequence shown here is derived from an EMBL/GenBank/DDBJ whole genome shotgun (WGS) entry which is preliminary data.</text>
</comment>
<evidence type="ECO:0000313" key="2">
    <source>
        <dbReference type="EMBL" id="CAH0365986.1"/>
    </source>
</evidence>
<keyword evidence="3" id="KW-1185">Reference proteome</keyword>
<dbReference type="Proteomes" id="UP000789595">
    <property type="component" value="Unassembled WGS sequence"/>
</dbReference>
<organism evidence="2 3">
    <name type="scientific">Pelagomonas calceolata</name>
    <dbReference type="NCBI Taxonomy" id="35677"/>
    <lineage>
        <taxon>Eukaryota</taxon>
        <taxon>Sar</taxon>
        <taxon>Stramenopiles</taxon>
        <taxon>Ochrophyta</taxon>
        <taxon>Pelagophyceae</taxon>
        <taxon>Pelagomonadales</taxon>
        <taxon>Pelagomonadaceae</taxon>
        <taxon>Pelagomonas</taxon>
    </lineage>
</organism>
<dbReference type="AlphaFoldDB" id="A0A8J2SEC5"/>
<dbReference type="OrthoDB" id="41362at2759"/>
<dbReference type="PANTHER" id="PTHR43543">
    <property type="entry name" value="MALONIC SEMIALDEHYDE REDUCTASE RUTE-RELATED"/>
    <property type="match status" value="1"/>
</dbReference>
<accession>A0A8J2SEC5</accession>
<feature type="domain" description="Nitroreductase" evidence="1">
    <location>
        <begin position="28"/>
        <end position="226"/>
    </location>
</feature>
<dbReference type="EMBL" id="CAKKNE010000001">
    <property type="protein sequence ID" value="CAH0365986.1"/>
    <property type="molecule type" value="Genomic_DNA"/>
</dbReference>
<evidence type="ECO:0000259" key="1">
    <source>
        <dbReference type="Pfam" id="PF00881"/>
    </source>
</evidence>
<protein>
    <recommendedName>
        <fullName evidence="1">Nitroreductase domain-containing protein</fullName>
    </recommendedName>
</protein>
<dbReference type="Gene3D" id="3.40.109.10">
    <property type="entry name" value="NADH Oxidase"/>
    <property type="match status" value="1"/>
</dbReference>
<dbReference type="Pfam" id="PF00881">
    <property type="entry name" value="Nitroreductase"/>
    <property type="match status" value="1"/>
</dbReference>
<sequence>MLRAAVRTAPRLGRAHSTAAEAFRHVVMQRHAAAAFDATRDVPEAILEDIMQLTRRAPSSFNIQPWTCVLVRSAAQRELVGRAALSESNRRRVMDAPLTAVFCADLEPAHALPRVKAEAIARGKDARQVEDLELAVGYYATHGKLASLVKGVAANALSPVAPAPQPEGRRAWAYKSAMLAAQTYLLAATAHGLATAPMEGFDAARLRAYLDVPARYALPLVVATGYAPPEGPEPPPSPRLDVTDLFFEDRFGARPAAS</sequence>
<proteinExistence type="predicted"/>
<reference evidence="2" key="1">
    <citation type="submission" date="2021-11" db="EMBL/GenBank/DDBJ databases">
        <authorList>
            <consortium name="Genoscope - CEA"/>
            <person name="William W."/>
        </authorList>
    </citation>
    <scope>NUCLEOTIDE SEQUENCE</scope>
</reference>
<dbReference type="InterPro" id="IPR000415">
    <property type="entry name" value="Nitroreductase-like"/>
</dbReference>
<dbReference type="PANTHER" id="PTHR43543:SF1">
    <property type="entry name" value="MALONIC SEMIALDEHYDE REDUCTASE RUTE-RELATED"/>
    <property type="match status" value="1"/>
</dbReference>
<dbReference type="GO" id="GO:0016491">
    <property type="term" value="F:oxidoreductase activity"/>
    <property type="evidence" value="ECO:0007669"/>
    <property type="project" value="InterPro"/>
</dbReference>
<name>A0A8J2SEC5_9STRA</name>